<dbReference type="GO" id="GO:0006357">
    <property type="term" value="P:regulation of transcription by RNA polymerase II"/>
    <property type="evidence" value="ECO:0007669"/>
    <property type="project" value="TreeGrafter"/>
</dbReference>
<sequence>MKKLSNKLGSQWKKDELVRFYEAYRKYGKDWEKVAADVGSRSVEMVEALYNWNQEESDSERTETINEEMTLSKLKRRRVNVSHPRAIGKRTPRVPVNYSYRKDDWGNYVSSNKTNMDSAFDANDDDEVAHVETVTLTRAAQRDGSPKASQIPYKRSEQKSSPVHRRIKLHQESETVLGKLYAISVDEDCLEGSMERRNMEDIKDHKKGGNNYRKKEQGETVRTHLLDGGGGACSGTKEGLDFCLKEKIDIDAMNSKLKKRPRESSTRLKEERMTVDNDEKFVLPESTSSSQNKSEAKLPHSNQKTSRTVYGSKLVKESKEKILSTDKTRKRKGKSTVSKAIDEENNPVIMEKHIDQNFSLAKQLKLARSLESSLPGDQKYLRVSTSDIPLVSEVNLASKQRSRRKRGFLRTFMPSETILKWQPKMCLTSVQDKAIFVKDKLSNCLSSYMVRRWCVFEWFYSPIDYPWFSKREFSEYLNLVDLGNITRLTRAEWSVIRSSLGRPRRFCERFLHEERQKLEQYRRSVREYYTEIRAGNKDGLPRDLPKPFYVGQLVIALNSKTGEIHDGIVLTVDHDKCMVQFDHPGLGEEFIMDIDCMPLNPFDNMPETLRMQFGVLLQKKLPMEFQNTSGDKVENQNDIFKDSETLTQELVE</sequence>
<evidence type="ECO:0000256" key="2">
    <source>
        <dbReference type="ARBA" id="ARBA00023242"/>
    </source>
</evidence>
<dbReference type="GO" id="GO:0017053">
    <property type="term" value="C:transcription repressor complex"/>
    <property type="evidence" value="ECO:0007669"/>
    <property type="project" value="InterPro"/>
</dbReference>
<feature type="region of interest" description="Disordered" evidence="3">
    <location>
        <begin position="255"/>
        <end position="310"/>
    </location>
</feature>
<dbReference type="SUPFAM" id="SSF46689">
    <property type="entry name" value="Homeodomain-like"/>
    <property type="match status" value="1"/>
</dbReference>
<dbReference type="Gene3D" id="1.20.58.1880">
    <property type="match status" value="1"/>
</dbReference>
<organism evidence="5 6">
    <name type="scientific">Pisum sativum</name>
    <name type="common">Garden pea</name>
    <name type="synonym">Lathyrus oleraceus</name>
    <dbReference type="NCBI Taxonomy" id="3888"/>
    <lineage>
        <taxon>Eukaryota</taxon>
        <taxon>Viridiplantae</taxon>
        <taxon>Streptophyta</taxon>
        <taxon>Embryophyta</taxon>
        <taxon>Tracheophyta</taxon>
        <taxon>Spermatophyta</taxon>
        <taxon>Magnoliopsida</taxon>
        <taxon>eudicotyledons</taxon>
        <taxon>Gunneridae</taxon>
        <taxon>Pentapetalae</taxon>
        <taxon>rosids</taxon>
        <taxon>fabids</taxon>
        <taxon>Fabales</taxon>
        <taxon>Fabaceae</taxon>
        <taxon>Papilionoideae</taxon>
        <taxon>50 kb inversion clade</taxon>
        <taxon>NPAAA clade</taxon>
        <taxon>Hologalegina</taxon>
        <taxon>IRL clade</taxon>
        <taxon>Fabeae</taxon>
        <taxon>Lathyrus</taxon>
    </lineage>
</organism>
<dbReference type="Pfam" id="PF00249">
    <property type="entry name" value="Myb_DNA-binding"/>
    <property type="match status" value="1"/>
</dbReference>
<evidence type="ECO:0000256" key="3">
    <source>
        <dbReference type="SAM" id="MobiDB-lite"/>
    </source>
</evidence>
<dbReference type="InterPro" id="IPR009057">
    <property type="entry name" value="Homeodomain-like_sf"/>
</dbReference>
<dbReference type="PANTHER" id="PTHR21689:SF5">
    <property type="entry name" value="PROTEIN ALWAYS EARLY 1-RELATED"/>
    <property type="match status" value="1"/>
</dbReference>
<keyword evidence="2" id="KW-0539">Nucleus</keyword>
<dbReference type="GO" id="GO:0003677">
    <property type="term" value="F:DNA binding"/>
    <property type="evidence" value="ECO:0007669"/>
    <property type="project" value="TreeGrafter"/>
</dbReference>
<dbReference type="Gramene" id="Psat03G0054800-T1">
    <property type="protein sequence ID" value="KAI5424398.1"/>
    <property type="gene ID" value="KIW84_030548"/>
</dbReference>
<feature type="compositionally biased region" description="Basic and acidic residues" evidence="3">
    <location>
        <begin position="262"/>
        <end position="282"/>
    </location>
</feature>
<dbReference type="CDD" id="cd00167">
    <property type="entry name" value="SANT"/>
    <property type="match status" value="1"/>
</dbReference>
<dbReference type="SMART" id="SM01135">
    <property type="entry name" value="DIRP"/>
    <property type="match status" value="1"/>
</dbReference>
<gene>
    <name evidence="5" type="ORF">KIW84_030548</name>
</gene>
<dbReference type="GO" id="GO:0005654">
    <property type="term" value="C:nucleoplasm"/>
    <property type="evidence" value="ECO:0007669"/>
    <property type="project" value="TreeGrafter"/>
</dbReference>
<dbReference type="GO" id="GO:0006351">
    <property type="term" value="P:DNA-templated transcription"/>
    <property type="evidence" value="ECO:0007669"/>
    <property type="project" value="InterPro"/>
</dbReference>
<accession>A0A9D4XQ13</accession>
<dbReference type="InterPro" id="IPR033471">
    <property type="entry name" value="DIRP"/>
</dbReference>
<evidence type="ECO:0000259" key="4">
    <source>
        <dbReference type="PROSITE" id="PS51293"/>
    </source>
</evidence>
<dbReference type="EMBL" id="JAMSHJ010000003">
    <property type="protein sequence ID" value="KAI5424398.1"/>
    <property type="molecule type" value="Genomic_DNA"/>
</dbReference>
<reference evidence="5 6" key="1">
    <citation type="journal article" date="2022" name="Nat. Genet.">
        <title>Improved pea reference genome and pan-genome highlight genomic features and evolutionary characteristics.</title>
        <authorList>
            <person name="Yang T."/>
            <person name="Liu R."/>
            <person name="Luo Y."/>
            <person name="Hu S."/>
            <person name="Wang D."/>
            <person name="Wang C."/>
            <person name="Pandey M.K."/>
            <person name="Ge S."/>
            <person name="Xu Q."/>
            <person name="Li N."/>
            <person name="Li G."/>
            <person name="Huang Y."/>
            <person name="Saxena R.K."/>
            <person name="Ji Y."/>
            <person name="Li M."/>
            <person name="Yan X."/>
            <person name="He Y."/>
            <person name="Liu Y."/>
            <person name="Wang X."/>
            <person name="Xiang C."/>
            <person name="Varshney R.K."/>
            <person name="Ding H."/>
            <person name="Gao S."/>
            <person name="Zong X."/>
        </authorList>
    </citation>
    <scope>NUCLEOTIDE SEQUENCE [LARGE SCALE GENOMIC DNA]</scope>
    <source>
        <strain evidence="5 6">cv. Zhongwan 6</strain>
    </source>
</reference>
<dbReference type="InterPro" id="IPR010561">
    <property type="entry name" value="LIN-9/ALY1"/>
</dbReference>
<dbReference type="Pfam" id="PF06584">
    <property type="entry name" value="DIRP"/>
    <property type="match status" value="1"/>
</dbReference>
<keyword evidence="6" id="KW-1185">Reference proteome</keyword>
<name>A0A9D4XQ13_PEA</name>
<comment type="caution">
    <text evidence="5">The sequence shown here is derived from an EMBL/GenBank/DDBJ whole genome shotgun (WGS) entry which is preliminary data.</text>
</comment>
<proteinExistence type="predicted"/>
<dbReference type="Proteomes" id="UP001058974">
    <property type="component" value="Chromosome 3"/>
</dbReference>
<dbReference type="GO" id="GO:0051726">
    <property type="term" value="P:regulation of cell cycle"/>
    <property type="evidence" value="ECO:0007669"/>
    <property type="project" value="TreeGrafter"/>
</dbReference>
<feature type="compositionally biased region" description="Polar residues" evidence="3">
    <location>
        <begin position="300"/>
        <end position="309"/>
    </location>
</feature>
<dbReference type="InterPro" id="IPR001005">
    <property type="entry name" value="SANT/Myb"/>
</dbReference>
<feature type="domain" description="SANT" evidence="4">
    <location>
        <begin position="7"/>
        <end position="58"/>
    </location>
</feature>
<evidence type="ECO:0000256" key="1">
    <source>
        <dbReference type="ARBA" id="ARBA00004123"/>
    </source>
</evidence>
<dbReference type="PANTHER" id="PTHR21689">
    <property type="entry name" value="LIN-9"/>
    <property type="match status" value="1"/>
</dbReference>
<protein>
    <recommendedName>
        <fullName evidence="4">SANT domain-containing protein</fullName>
    </recommendedName>
</protein>
<feature type="region of interest" description="Disordered" evidence="3">
    <location>
        <begin position="138"/>
        <end position="164"/>
    </location>
</feature>
<dbReference type="OrthoDB" id="2339771at2759"/>
<evidence type="ECO:0000313" key="6">
    <source>
        <dbReference type="Proteomes" id="UP001058974"/>
    </source>
</evidence>
<dbReference type="PROSITE" id="PS51293">
    <property type="entry name" value="SANT"/>
    <property type="match status" value="1"/>
</dbReference>
<evidence type="ECO:0000313" key="5">
    <source>
        <dbReference type="EMBL" id="KAI5424398.1"/>
    </source>
</evidence>
<dbReference type="AlphaFoldDB" id="A0A9D4XQ13"/>
<dbReference type="InterPro" id="IPR017884">
    <property type="entry name" value="SANT_dom"/>
</dbReference>
<comment type="subcellular location">
    <subcellularLocation>
        <location evidence="1">Nucleus</location>
    </subcellularLocation>
</comment>